<reference evidence="6 7" key="1">
    <citation type="submission" date="2021-12" db="EMBL/GenBank/DDBJ databases">
        <title>Discovery of the Pendulisporaceae a myxobacterial family with distinct sporulation behavior and unique specialized metabolism.</title>
        <authorList>
            <person name="Garcia R."/>
            <person name="Popoff A."/>
            <person name="Bader C.D."/>
            <person name="Loehr J."/>
            <person name="Walesch S."/>
            <person name="Walt C."/>
            <person name="Boldt J."/>
            <person name="Bunk B."/>
            <person name="Haeckl F.J.F.P.J."/>
            <person name="Gunesch A.P."/>
            <person name="Birkelbach J."/>
            <person name="Nuebel U."/>
            <person name="Pietschmann T."/>
            <person name="Bach T."/>
            <person name="Mueller R."/>
        </authorList>
    </citation>
    <scope>NUCLEOTIDE SEQUENCE [LARGE SCALE GENOMIC DNA]</scope>
    <source>
        <strain evidence="6 7">MSr12523</strain>
    </source>
</reference>
<dbReference type="SUPFAM" id="SSF46785">
    <property type="entry name" value="Winged helix' DNA-binding domain"/>
    <property type="match status" value="1"/>
</dbReference>
<dbReference type="PANTHER" id="PTHR30537">
    <property type="entry name" value="HTH-TYPE TRANSCRIPTIONAL REGULATOR"/>
    <property type="match status" value="1"/>
</dbReference>
<evidence type="ECO:0000256" key="2">
    <source>
        <dbReference type="ARBA" id="ARBA00023015"/>
    </source>
</evidence>
<sequence>MDRVRALAWFCKVVEEESISQAARTLRVSKAAVSKVLSSLEEELGVTLLHRTTRTVRATATGRVVYTHARTVLEQMRELEAAANAEKAEPSGTLRITAPVAFGHLHLRAHIAAFIAKYPSVRIELVLTDRYIRLAEEGFDVAIRVTRSLDDEDVVAIPLARTRMIACASPEYLSRAGKPRSPRDLPRHTCISYSAPGVTGRLPWHFDDEAVLLDPAIRVDNSVLLCDLARAGTGIAFLLSFVCASDLKSGNLISLFPKAKTEESTVFALYPSPGHATAKIRAFMEYLKSAYGGMGEWA</sequence>
<dbReference type="EMBL" id="CP089982">
    <property type="protein sequence ID" value="WXA93329.1"/>
    <property type="molecule type" value="Genomic_DNA"/>
</dbReference>
<keyword evidence="2" id="KW-0805">Transcription regulation</keyword>
<dbReference type="InterPro" id="IPR058163">
    <property type="entry name" value="LysR-type_TF_proteobact-type"/>
</dbReference>
<dbReference type="Proteomes" id="UP001379533">
    <property type="component" value="Chromosome"/>
</dbReference>
<dbReference type="CDD" id="cd08422">
    <property type="entry name" value="PBP2_CrgA_like"/>
    <property type="match status" value="1"/>
</dbReference>
<dbReference type="PRINTS" id="PR00039">
    <property type="entry name" value="HTHLYSR"/>
</dbReference>
<dbReference type="Gene3D" id="1.10.10.10">
    <property type="entry name" value="Winged helix-like DNA-binding domain superfamily/Winged helix DNA-binding domain"/>
    <property type="match status" value="1"/>
</dbReference>
<evidence type="ECO:0000313" key="7">
    <source>
        <dbReference type="Proteomes" id="UP001379533"/>
    </source>
</evidence>
<gene>
    <name evidence="6" type="ORF">LZC95_43610</name>
</gene>
<evidence type="ECO:0000313" key="6">
    <source>
        <dbReference type="EMBL" id="WXA93329.1"/>
    </source>
</evidence>
<evidence type="ECO:0000256" key="3">
    <source>
        <dbReference type="ARBA" id="ARBA00023125"/>
    </source>
</evidence>
<dbReference type="InterPro" id="IPR000847">
    <property type="entry name" value="LysR_HTH_N"/>
</dbReference>
<dbReference type="PANTHER" id="PTHR30537:SF5">
    <property type="entry name" value="HTH-TYPE TRANSCRIPTIONAL ACTIVATOR TTDR-RELATED"/>
    <property type="match status" value="1"/>
</dbReference>
<dbReference type="InterPro" id="IPR036388">
    <property type="entry name" value="WH-like_DNA-bd_sf"/>
</dbReference>
<dbReference type="Pfam" id="PF00126">
    <property type="entry name" value="HTH_1"/>
    <property type="match status" value="1"/>
</dbReference>
<feature type="domain" description="HTH lysR-type" evidence="5">
    <location>
        <begin position="1"/>
        <end position="59"/>
    </location>
</feature>
<dbReference type="SUPFAM" id="SSF53850">
    <property type="entry name" value="Periplasmic binding protein-like II"/>
    <property type="match status" value="1"/>
</dbReference>
<keyword evidence="3" id="KW-0238">DNA-binding</keyword>
<organism evidence="6 7">
    <name type="scientific">Pendulispora brunnea</name>
    <dbReference type="NCBI Taxonomy" id="2905690"/>
    <lineage>
        <taxon>Bacteria</taxon>
        <taxon>Pseudomonadati</taxon>
        <taxon>Myxococcota</taxon>
        <taxon>Myxococcia</taxon>
        <taxon>Myxococcales</taxon>
        <taxon>Sorangiineae</taxon>
        <taxon>Pendulisporaceae</taxon>
        <taxon>Pendulispora</taxon>
    </lineage>
</organism>
<evidence type="ECO:0000259" key="5">
    <source>
        <dbReference type="PROSITE" id="PS50931"/>
    </source>
</evidence>
<evidence type="ECO:0000256" key="4">
    <source>
        <dbReference type="ARBA" id="ARBA00023163"/>
    </source>
</evidence>
<dbReference type="RefSeq" id="WP_394843930.1">
    <property type="nucleotide sequence ID" value="NZ_CP089982.1"/>
</dbReference>
<dbReference type="PROSITE" id="PS50931">
    <property type="entry name" value="HTH_LYSR"/>
    <property type="match status" value="1"/>
</dbReference>
<dbReference type="InterPro" id="IPR005119">
    <property type="entry name" value="LysR_subst-bd"/>
</dbReference>
<comment type="similarity">
    <text evidence="1">Belongs to the LysR transcriptional regulatory family.</text>
</comment>
<dbReference type="InterPro" id="IPR036390">
    <property type="entry name" value="WH_DNA-bd_sf"/>
</dbReference>
<protein>
    <submittedName>
        <fullName evidence="6">LysR family transcriptional regulator</fullName>
    </submittedName>
</protein>
<dbReference type="Pfam" id="PF03466">
    <property type="entry name" value="LysR_substrate"/>
    <property type="match status" value="1"/>
</dbReference>
<keyword evidence="7" id="KW-1185">Reference proteome</keyword>
<keyword evidence="4" id="KW-0804">Transcription</keyword>
<proteinExistence type="inferred from homology"/>
<evidence type="ECO:0000256" key="1">
    <source>
        <dbReference type="ARBA" id="ARBA00009437"/>
    </source>
</evidence>
<name>A0ABZ2K3P7_9BACT</name>
<accession>A0ABZ2K3P7</accession>
<dbReference type="Gene3D" id="3.40.190.290">
    <property type="match status" value="1"/>
</dbReference>